<proteinExistence type="predicted"/>
<accession>A0A645A110</accession>
<reference evidence="1" key="1">
    <citation type="submission" date="2019-08" db="EMBL/GenBank/DDBJ databases">
        <authorList>
            <person name="Kucharzyk K."/>
            <person name="Murdoch R.W."/>
            <person name="Higgins S."/>
            <person name="Loffler F."/>
        </authorList>
    </citation>
    <scope>NUCLEOTIDE SEQUENCE</scope>
</reference>
<protein>
    <submittedName>
        <fullName evidence="1">Uncharacterized protein</fullName>
    </submittedName>
</protein>
<gene>
    <name evidence="1" type="ORF">SDC9_93428</name>
</gene>
<comment type="caution">
    <text evidence="1">The sequence shown here is derived from an EMBL/GenBank/DDBJ whole genome shotgun (WGS) entry which is preliminary data.</text>
</comment>
<sequence>MKSSMGRIILWQRLLLAVHIPKGIPNNKAMNEEDRTKANVSIVSFQKPIP</sequence>
<evidence type="ECO:0000313" key="1">
    <source>
        <dbReference type="EMBL" id="MPM46722.1"/>
    </source>
</evidence>
<dbReference type="AlphaFoldDB" id="A0A645A110"/>
<organism evidence="1">
    <name type="scientific">bioreactor metagenome</name>
    <dbReference type="NCBI Taxonomy" id="1076179"/>
    <lineage>
        <taxon>unclassified sequences</taxon>
        <taxon>metagenomes</taxon>
        <taxon>ecological metagenomes</taxon>
    </lineage>
</organism>
<name>A0A645A110_9ZZZZ</name>
<dbReference type="EMBL" id="VSSQ01011389">
    <property type="protein sequence ID" value="MPM46722.1"/>
    <property type="molecule type" value="Genomic_DNA"/>
</dbReference>